<dbReference type="GO" id="GO:0016208">
    <property type="term" value="F:AMP binding"/>
    <property type="evidence" value="ECO:0007669"/>
    <property type="project" value="TreeGrafter"/>
</dbReference>
<keyword evidence="4" id="KW-0808">Transferase</keyword>
<evidence type="ECO:0000256" key="1">
    <source>
        <dbReference type="ARBA" id="ARBA00001946"/>
    </source>
</evidence>
<keyword evidence="8" id="KW-0324">Glycolysis</keyword>
<evidence type="ECO:0000256" key="7">
    <source>
        <dbReference type="ARBA" id="ARBA00022842"/>
    </source>
</evidence>
<dbReference type="GO" id="GO:0030388">
    <property type="term" value="P:fructose 1,6-bisphosphate metabolic process"/>
    <property type="evidence" value="ECO:0007669"/>
    <property type="project" value="TreeGrafter"/>
</dbReference>
<comment type="cofactor">
    <cofactor evidence="1">
        <name>Mg(2+)</name>
        <dbReference type="ChEBI" id="CHEBI:18420"/>
    </cofactor>
</comment>
<dbReference type="GO" id="GO:0006002">
    <property type="term" value="P:fructose 6-phosphate metabolic process"/>
    <property type="evidence" value="ECO:0007669"/>
    <property type="project" value="InterPro"/>
</dbReference>
<dbReference type="InterPro" id="IPR012003">
    <property type="entry name" value="ATP_PFK_prok-type"/>
</dbReference>
<dbReference type="PIRSF" id="PIRSF000532">
    <property type="entry name" value="ATP_PFK_prok"/>
    <property type="match status" value="1"/>
</dbReference>
<dbReference type="GO" id="GO:0005524">
    <property type="term" value="F:ATP binding"/>
    <property type="evidence" value="ECO:0007669"/>
    <property type="project" value="InterPro"/>
</dbReference>
<name>A0A2M7RJD1_9BACT</name>
<dbReference type="GO" id="GO:0070095">
    <property type="term" value="F:fructose-6-phosphate binding"/>
    <property type="evidence" value="ECO:0007669"/>
    <property type="project" value="TreeGrafter"/>
</dbReference>
<dbReference type="Pfam" id="PF00365">
    <property type="entry name" value="PFK"/>
    <property type="match status" value="1"/>
</dbReference>
<dbReference type="InterPro" id="IPR022953">
    <property type="entry name" value="ATP_PFK"/>
</dbReference>
<dbReference type="Proteomes" id="UP000230779">
    <property type="component" value="Unassembled WGS sequence"/>
</dbReference>
<comment type="caution">
    <text evidence="11">The sequence shown here is derived from an EMBL/GenBank/DDBJ whole genome shotgun (WGS) entry which is preliminary data.</text>
</comment>
<evidence type="ECO:0000256" key="2">
    <source>
        <dbReference type="ARBA" id="ARBA00004679"/>
    </source>
</evidence>
<evidence type="ECO:0000256" key="8">
    <source>
        <dbReference type="ARBA" id="ARBA00023152"/>
    </source>
</evidence>
<dbReference type="AlphaFoldDB" id="A0A2M7RJD1"/>
<dbReference type="GO" id="GO:0061621">
    <property type="term" value="P:canonical glycolysis"/>
    <property type="evidence" value="ECO:0007669"/>
    <property type="project" value="TreeGrafter"/>
</dbReference>
<dbReference type="UniPathway" id="UPA00109">
    <property type="reaction ID" value="UER00182"/>
</dbReference>
<dbReference type="GO" id="GO:0005945">
    <property type="term" value="C:6-phosphofructokinase complex"/>
    <property type="evidence" value="ECO:0007669"/>
    <property type="project" value="TreeGrafter"/>
</dbReference>
<dbReference type="Gene3D" id="3.40.50.450">
    <property type="match status" value="1"/>
</dbReference>
<dbReference type="GO" id="GO:0048029">
    <property type="term" value="F:monosaccharide binding"/>
    <property type="evidence" value="ECO:0007669"/>
    <property type="project" value="TreeGrafter"/>
</dbReference>
<keyword evidence="7" id="KW-0460">Magnesium</keyword>
<evidence type="ECO:0000313" key="11">
    <source>
        <dbReference type="EMBL" id="PIY96850.1"/>
    </source>
</evidence>
<protein>
    <recommendedName>
        <fullName evidence="10">Phosphofructokinase domain-containing protein</fullName>
    </recommendedName>
</protein>
<dbReference type="GO" id="GO:0042802">
    <property type="term" value="F:identical protein binding"/>
    <property type="evidence" value="ECO:0007669"/>
    <property type="project" value="TreeGrafter"/>
</dbReference>
<dbReference type="PANTHER" id="PTHR13697">
    <property type="entry name" value="PHOSPHOFRUCTOKINASE"/>
    <property type="match status" value="1"/>
</dbReference>
<feature type="domain" description="Phosphofructokinase" evidence="10">
    <location>
        <begin position="5"/>
        <end position="300"/>
    </location>
</feature>
<dbReference type="EMBL" id="PFMD01000025">
    <property type="protein sequence ID" value="PIY96850.1"/>
    <property type="molecule type" value="Genomic_DNA"/>
</dbReference>
<evidence type="ECO:0000256" key="6">
    <source>
        <dbReference type="ARBA" id="ARBA00022777"/>
    </source>
</evidence>
<reference evidence="11 12" key="1">
    <citation type="submission" date="2017-09" db="EMBL/GenBank/DDBJ databases">
        <title>Depth-based differentiation of microbial function through sediment-hosted aquifers and enrichment of novel symbionts in the deep terrestrial subsurface.</title>
        <authorList>
            <person name="Probst A.J."/>
            <person name="Ladd B."/>
            <person name="Jarett J.K."/>
            <person name="Geller-Mcgrath D.E."/>
            <person name="Sieber C.M."/>
            <person name="Emerson J.B."/>
            <person name="Anantharaman K."/>
            <person name="Thomas B.C."/>
            <person name="Malmstrom R."/>
            <person name="Stieglmeier M."/>
            <person name="Klingl A."/>
            <person name="Woyke T."/>
            <person name="Ryan C.M."/>
            <person name="Banfield J.F."/>
        </authorList>
    </citation>
    <scope>NUCLEOTIDE SEQUENCE [LARGE SCALE GENOMIC DNA]</scope>
    <source>
        <strain evidence="11">CG_4_10_14_0_8_um_filter_42_10</strain>
    </source>
</reference>
<organism evidence="11 12">
    <name type="scientific">Candidatus Kerfeldbacteria bacterium CG_4_10_14_0_8_um_filter_42_10</name>
    <dbReference type="NCBI Taxonomy" id="2014248"/>
    <lineage>
        <taxon>Bacteria</taxon>
        <taxon>Candidatus Kerfeldiibacteriota</taxon>
    </lineage>
</organism>
<dbReference type="GO" id="GO:0046872">
    <property type="term" value="F:metal ion binding"/>
    <property type="evidence" value="ECO:0007669"/>
    <property type="project" value="UniProtKB-KW"/>
</dbReference>
<accession>A0A2M7RJD1</accession>
<comment type="pathway">
    <text evidence="2">Carbohydrate degradation; glycolysis; D-glyceraldehyde 3-phosphate and glycerone phosphate from D-glucose: step 3/4.</text>
</comment>
<dbReference type="SMR" id="A0A2M7RJD1"/>
<evidence type="ECO:0000256" key="9">
    <source>
        <dbReference type="ARBA" id="ARBA00038478"/>
    </source>
</evidence>
<evidence type="ECO:0000259" key="10">
    <source>
        <dbReference type="Pfam" id="PF00365"/>
    </source>
</evidence>
<keyword evidence="5" id="KW-0479">Metal-binding</keyword>
<comment type="similarity">
    <text evidence="9">Belongs to the phosphofructokinase type A (PFKA) family.</text>
</comment>
<dbReference type="Gene3D" id="3.40.50.460">
    <property type="entry name" value="Phosphofructokinase domain"/>
    <property type="match status" value="1"/>
</dbReference>
<dbReference type="PRINTS" id="PR00476">
    <property type="entry name" value="PHFRCTKINASE"/>
</dbReference>
<dbReference type="InterPro" id="IPR000023">
    <property type="entry name" value="Phosphofructokinase_dom"/>
</dbReference>
<dbReference type="GO" id="GO:0003872">
    <property type="term" value="F:6-phosphofructokinase activity"/>
    <property type="evidence" value="ECO:0007669"/>
    <property type="project" value="InterPro"/>
</dbReference>
<gene>
    <name evidence="11" type="ORF">COY66_02310</name>
</gene>
<evidence type="ECO:0000256" key="3">
    <source>
        <dbReference type="ARBA" id="ARBA00022490"/>
    </source>
</evidence>
<dbReference type="InterPro" id="IPR035966">
    <property type="entry name" value="PKF_sf"/>
</dbReference>
<sequence length="385" mass="42174">MPKTILVFTGGGIAAALNATLYGVITEAQKKGYKILGGIEGWQSLLKGGKTTDFSDVDVSILQTHGGTILRSSRVNPLKVEKGMEQLKERIKELSLDGIIAIGGDDTLGAALEVSKTVELSVVGIPKTVDNDLTGTYWCPGFPTAASKIVSITKQTKEDTAYGLKRIFLIETIGMKAGWIPAASCLANPDLIVVPEREVPLDLLLELIEQRYKNNGEYATVVIAEEVRFKGGLKGMADNQPDNFRNESRQNFISIGLREEIKNHLGIYAQCIIPRNYLQSGQPIEIDREFAVKLGQHAVGSISRNETGTMSCIVKKDKSRNEFTVSSVPLTEVAGKENHRVLDETLFDFDNFVVTEKMRDYISSIIGESSSDSAYSGLEKKIIRL</sequence>
<dbReference type="PANTHER" id="PTHR13697:SF52">
    <property type="entry name" value="ATP-DEPENDENT 6-PHOSPHOFRUCTOKINASE 3"/>
    <property type="match status" value="1"/>
</dbReference>
<evidence type="ECO:0000256" key="4">
    <source>
        <dbReference type="ARBA" id="ARBA00022679"/>
    </source>
</evidence>
<dbReference type="SUPFAM" id="SSF53784">
    <property type="entry name" value="Phosphofructokinase"/>
    <property type="match status" value="1"/>
</dbReference>
<keyword evidence="6" id="KW-0418">Kinase</keyword>
<proteinExistence type="inferred from homology"/>
<keyword evidence="3" id="KW-0963">Cytoplasm</keyword>
<evidence type="ECO:0000256" key="5">
    <source>
        <dbReference type="ARBA" id="ARBA00022723"/>
    </source>
</evidence>
<evidence type="ECO:0000313" key="12">
    <source>
        <dbReference type="Proteomes" id="UP000230779"/>
    </source>
</evidence>